<dbReference type="PATRIC" id="fig|1095748.3.peg.1102"/>
<organism evidence="1 2">
    <name type="scientific">Neisseria sicca VK64</name>
    <dbReference type="NCBI Taxonomy" id="1095748"/>
    <lineage>
        <taxon>Bacteria</taxon>
        <taxon>Pseudomonadati</taxon>
        <taxon>Pseudomonadota</taxon>
        <taxon>Betaproteobacteria</taxon>
        <taxon>Neisseriales</taxon>
        <taxon>Neisseriaceae</taxon>
        <taxon>Neisseria</taxon>
    </lineage>
</organism>
<dbReference type="AlphaFoldDB" id="I2NTS3"/>
<gene>
    <name evidence="1" type="ORF">HMPREF1051_1331</name>
</gene>
<dbReference type="Proteomes" id="UP000004473">
    <property type="component" value="Unassembled WGS sequence"/>
</dbReference>
<proteinExistence type="predicted"/>
<evidence type="ECO:0000313" key="2">
    <source>
        <dbReference type="Proteomes" id="UP000004473"/>
    </source>
</evidence>
<name>I2NTS3_NEISI</name>
<dbReference type="EMBL" id="AJMT01000083">
    <property type="protein sequence ID" value="EIG29234.1"/>
    <property type="molecule type" value="Genomic_DNA"/>
</dbReference>
<evidence type="ECO:0000313" key="1">
    <source>
        <dbReference type="EMBL" id="EIG29234.1"/>
    </source>
</evidence>
<protein>
    <submittedName>
        <fullName evidence="1">Uncharacterized protein</fullName>
    </submittedName>
</protein>
<comment type="caution">
    <text evidence="1">The sequence shown here is derived from an EMBL/GenBank/DDBJ whole genome shotgun (WGS) entry which is preliminary data.</text>
</comment>
<sequence length="45" mass="5303">MRHTNNLFAMTERSSEKSNTRFQTTFLLFCFREMTVDVPVGLWCG</sequence>
<accession>I2NTS3</accession>
<reference evidence="1 2" key="1">
    <citation type="submission" date="2012-04" db="EMBL/GenBank/DDBJ databases">
        <authorList>
            <person name="Harkins D.M."/>
            <person name="Madupu R."/>
            <person name="Durkin A.S."/>
            <person name="Torralba M."/>
            <person name="Methe B."/>
            <person name="Sutton G.G."/>
            <person name="Nelson K.E."/>
        </authorList>
    </citation>
    <scope>NUCLEOTIDE SEQUENCE [LARGE SCALE GENOMIC DNA]</scope>
    <source>
        <strain evidence="1 2">VK64</strain>
    </source>
</reference>